<reference evidence="1 2" key="1">
    <citation type="submission" date="2024-08" db="EMBL/GenBank/DDBJ databases">
        <title>Two novel Cytobacillus novel species.</title>
        <authorList>
            <person name="Liu G."/>
        </authorList>
    </citation>
    <scope>NUCLEOTIDE SEQUENCE [LARGE SCALE GENOMIC DNA]</scope>
    <source>
        <strain evidence="1 2">FJAT-54145</strain>
    </source>
</reference>
<dbReference type="PANTHER" id="PTHR31480">
    <property type="entry name" value="BIFUNCTIONAL LYCOPENE CYCLASE/PHYTOENE SYNTHASE"/>
    <property type="match status" value="1"/>
</dbReference>
<evidence type="ECO:0000313" key="1">
    <source>
        <dbReference type="EMBL" id="MFE8700325.1"/>
    </source>
</evidence>
<dbReference type="InterPro" id="IPR002060">
    <property type="entry name" value="Squ/phyt_synthse"/>
</dbReference>
<accession>A0ABW6KAN9</accession>
<evidence type="ECO:0000313" key="2">
    <source>
        <dbReference type="Proteomes" id="UP001601059"/>
    </source>
</evidence>
<comment type="caution">
    <text evidence="1">The sequence shown here is derived from an EMBL/GenBank/DDBJ whole genome shotgun (WGS) entry which is preliminary data.</text>
</comment>
<dbReference type="SUPFAM" id="SSF48576">
    <property type="entry name" value="Terpenoid synthases"/>
    <property type="match status" value="1"/>
</dbReference>
<keyword evidence="2" id="KW-1185">Reference proteome</keyword>
<organism evidence="1 2">
    <name type="scientific">Cytobacillus spartinae</name>
    <dbReference type="NCBI Taxonomy" id="3299023"/>
    <lineage>
        <taxon>Bacteria</taxon>
        <taxon>Bacillati</taxon>
        <taxon>Bacillota</taxon>
        <taxon>Bacilli</taxon>
        <taxon>Bacillales</taxon>
        <taxon>Bacillaceae</taxon>
        <taxon>Cytobacillus</taxon>
    </lineage>
</organism>
<dbReference type="EMBL" id="JBIACK010000002">
    <property type="protein sequence ID" value="MFE8700325.1"/>
    <property type="molecule type" value="Genomic_DNA"/>
</dbReference>
<dbReference type="InterPro" id="IPR008949">
    <property type="entry name" value="Isoprenoid_synthase_dom_sf"/>
</dbReference>
<name>A0ABW6KAN9_9BACI</name>
<proteinExistence type="predicted"/>
<gene>
    <name evidence="1" type="ORF">ACFYKX_06860</name>
</gene>
<dbReference type="Proteomes" id="UP001601059">
    <property type="component" value="Unassembled WGS sequence"/>
</dbReference>
<protein>
    <submittedName>
        <fullName evidence="1">Phytoene/squalene synthase family protein</fullName>
    </submittedName>
</protein>
<dbReference type="Gene3D" id="1.10.600.10">
    <property type="entry name" value="Farnesyl Diphosphate Synthase"/>
    <property type="match status" value="1"/>
</dbReference>
<sequence>MNQLKFSYDYCERMIGINGLVIYKIFKDFPEDSRKALSAVLAFCNRLNLIVLESNNPKKELLKFEHELEQFHNGTLPQDPMWIALEDVFEKYDLEIQPFRNLISGQKQDLIKNRILSVNELLDYCYDTVGSMGLMLLPILAPEKKYVLKEEALKLSLAIQLSNILRDIGEDFMKGKIYLPKELFIKHQYSFKEFVEGEINSSFINLWEEIALIAESYYEEGLRSIHEFPTYSRNLVKGTVYLNRAILDEIRNNGYQVFKKQNYVTNEVKDRVKSIL</sequence>
<dbReference type="Pfam" id="PF00494">
    <property type="entry name" value="SQS_PSY"/>
    <property type="match status" value="1"/>
</dbReference>
<dbReference type="RefSeq" id="WP_389359391.1">
    <property type="nucleotide sequence ID" value="NZ_JBIACK010000002.1"/>
</dbReference>